<evidence type="ECO:0000256" key="6">
    <source>
        <dbReference type="ARBA" id="ARBA00022490"/>
    </source>
</evidence>
<dbReference type="Proteomes" id="UP000186513">
    <property type="component" value="Unassembled WGS sequence"/>
</dbReference>
<dbReference type="NCBIfam" id="TIGR00443">
    <property type="entry name" value="hisZ_biosyn_reg"/>
    <property type="match status" value="1"/>
</dbReference>
<reference evidence="12 13" key="1">
    <citation type="submission" date="2016-11" db="EMBL/GenBank/DDBJ databases">
        <authorList>
            <person name="Jaros S."/>
            <person name="Januszkiewicz K."/>
            <person name="Wedrychowicz H."/>
        </authorList>
    </citation>
    <scope>NUCLEOTIDE SEQUENCE [LARGE SCALE GENOMIC DNA]</scope>
    <source>
        <strain evidence="12 13">DSM 18899</strain>
    </source>
</reference>
<feature type="binding site" evidence="10">
    <location>
        <position position="123"/>
    </location>
    <ligand>
        <name>L-histidine</name>
        <dbReference type="ChEBI" id="CHEBI:57595"/>
    </ligand>
</feature>
<comment type="similarity">
    <text evidence="3 9">Belongs to the class-II aminoacyl-tRNA synthetase family. HisZ subfamily.</text>
</comment>
<keyword evidence="7 9" id="KW-0368">Histidine biosynthesis</keyword>
<dbReference type="InterPro" id="IPR004517">
    <property type="entry name" value="HisZ"/>
</dbReference>
<dbReference type="GO" id="GO:0006427">
    <property type="term" value="P:histidyl-tRNA aminoacylation"/>
    <property type="evidence" value="ECO:0007669"/>
    <property type="project" value="TreeGrafter"/>
</dbReference>
<dbReference type="InterPro" id="IPR045864">
    <property type="entry name" value="aa-tRNA-synth_II/BPL/LPL"/>
</dbReference>
<dbReference type="GO" id="GO:0004821">
    <property type="term" value="F:histidine-tRNA ligase activity"/>
    <property type="evidence" value="ECO:0007669"/>
    <property type="project" value="TreeGrafter"/>
</dbReference>
<evidence type="ECO:0000259" key="11">
    <source>
        <dbReference type="Pfam" id="PF13393"/>
    </source>
</evidence>
<dbReference type="PIRSF" id="PIRSF001549">
    <property type="entry name" value="His-tRNA_synth"/>
    <property type="match status" value="1"/>
</dbReference>
<organism evidence="12 13">
    <name type="scientific">Chitinimonas taiwanensis DSM 18899</name>
    <dbReference type="NCBI Taxonomy" id="1121279"/>
    <lineage>
        <taxon>Bacteria</taxon>
        <taxon>Pseudomonadati</taxon>
        <taxon>Pseudomonadota</taxon>
        <taxon>Betaproteobacteria</taxon>
        <taxon>Neisseriales</taxon>
        <taxon>Chitinibacteraceae</taxon>
        <taxon>Chitinimonas</taxon>
    </lineage>
</organism>
<evidence type="ECO:0000256" key="7">
    <source>
        <dbReference type="ARBA" id="ARBA00023102"/>
    </source>
</evidence>
<comment type="subunit">
    <text evidence="4 9">Heteromultimer composed of HisG and HisZ subunits.</text>
</comment>
<accession>A0A1K2H7L4</accession>
<evidence type="ECO:0000313" key="13">
    <source>
        <dbReference type="Proteomes" id="UP000186513"/>
    </source>
</evidence>
<name>A0A1K2H7L4_9NEIS</name>
<evidence type="ECO:0000256" key="1">
    <source>
        <dbReference type="ARBA" id="ARBA00004496"/>
    </source>
</evidence>
<evidence type="ECO:0000256" key="8">
    <source>
        <dbReference type="ARBA" id="ARBA00025246"/>
    </source>
</evidence>
<keyword evidence="6 9" id="KW-0963">Cytoplasm</keyword>
<protein>
    <recommendedName>
        <fullName evidence="5 9">ATP phosphoribosyltransferase regulatory subunit</fullName>
    </recommendedName>
</protein>
<keyword evidence="12" id="KW-0808">Transferase</keyword>
<comment type="subcellular location">
    <subcellularLocation>
        <location evidence="1 9">Cytoplasm</location>
    </subcellularLocation>
</comment>
<dbReference type="Pfam" id="PF13393">
    <property type="entry name" value="tRNA-synt_His"/>
    <property type="match status" value="1"/>
</dbReference>
<evidence type="ECO:0000256" key="10">
    <source>
        <dbReference type="PIRSR" id="PIRSR001549-1"/>
    </source>
</evidence>
<dbReference type="CDD" id="cd00773">
    <property type="entry name" value="HisRS-like_core"/>
    <property type="match status" value="1"/>
</dbReference>
<dbReference type="UniPathway" id="UPA00031">
    <property type="reaction ID" value="UER00006"/>
</dbReference>
<feature type="domain" description="Class II Histidinyl-tRNA synthetase (HisRS)-like catalytic core" evidence="11">
    <location>
        <begin position="10"/>
        <end position="315"/>
    </location>
</feature>
<dbReference type="EMBL" id="FPKR01000002">
    <property type="protein sequence ID" value="SFZ72574.1"/>
    <property type="molecule type" value="Genomic_DNA"/>
</dbReference>
<dbReference type="STRING" id="1121279.SAMN02745887_00667"/>
<evidence type="ECO:0000313" key="12">
    <source>
        <dbReference type="EMBL" id="SFZ72574.1"/>
    </source>
</evidence>
<dbReference type="RefSeq" id="WP_072427203.1">
    <property type="nucleotide sequence ID" value="NZ_FPKR01000002.1"/>
</dbReference>
<evidence type="ECO:0000256" key="3">
    <source>
        <dbReference type="ARBA" id="ARBA00005539"/>
    </source>
</evidence>
<keyword evidence="12" id="KW-0328">Glycosyltransferase</keyword>
<dbReference type="PANTHER" id="PTHR43707">
    <property type="entry name" value="HISTIDYL-TRNA SYNTHETASE"/>
    <property type="match status" value="1"/>
</dbReference>
<dbReference type="PANTHER" id="PTHR43707:SF1">
    <property type="entry name" value="HISTIDINE--TRNA LIGASE, MITOCHONDRIAL-RELATED"/>
    <property type="match status" value="1"/>
</dbReference>
<dbReference type="InterPro" id="IPR004516">
    <property type="entry name" value="HisRS/HisZ"/>
</dbReference>
<dbReference type="InterPro" id="IPR041715">
    <property type="entry name" value="HisRS-like_core"/>
</dbReference>
<evidence type="ECO:0000256" key="4">
    <source>
        <dbReference type="ARBA" id="ARBA00011496"/>
    </source>
</evidence>
<comment type="function">
    <text evidence="8 9">Required for the first step of histidine biosynthesis. May allow the feedback regulation of ATP phosphoribosyltransferase activity by histidine.</text>
</comment>
<dbReference type="Gene3D" id="3.30.930.10">
    <property type="entry name" value="Bira Bifunctional Protein, Domain 2"/>
    <property type="match status" value="1"/>
</dbReference>
<comment type="miscellaneous">
    <text evidence="9">This function is generally fulfilled by the C-terminal part of HisG, which is missing in some bacteria such as this one.</text>
</comment>
<keyword evidence="13" id="KW-1185">Reference proteome</keyword>
<feature type="binding site" evidence="10">
    <location>
        <position position="265"/>
    </location>
    <ligand>
        <name>L-histidine</name>
        <dbReference type="ChEBI" id="CHEBI:57595"/>
    </ligand>
</feature>
<evidence type="ECO:0000256" key="9">
    <source>
        <dbReference type="HAMAP-Rule" id="MF_00125"/>
    </source>
</evidence>
<dbReference type="HAMAP" id="MF_00125">
    <property type="entry name" value="HisZ"/>
    <property type="match status" value="1"/>
</dbReference>
<dbReference type="GO" id="GO:0016757">
    <property type="term" value="F:glycosyltransferase activity"/>
    <property type="evidence" value="ECO:0007669"/>
    <property type="project" value="UniProtKB-KW"/>
</dbReference>
<dbReference type="NCBIfam" id="NF009086">
    <property type="entry name" value="PRK12421.1"/>
    <property type="match status" value="1"/>
</dbReference>
<dbReference type="AlphaFoldDB" id="A0A1K2H7L4"/>
<evidence type="ECO:0000256" key="2">
    <source>
        <dbReference type="ARBA" id="ARBA00004667"/>
    </source>
</evidence>
<feature type="binding site" evidence="10">
    <location>
        <begin position="80"/>
        <end position="82"/>
    </location>
    <ligand>
        <name>L-histidine</name>
        <dbReference type="ChEBI" id="CHEBI:57595"/>
    </ligand>
</feature>
<sequence length="383" mass="41427">MRNWILPENIADLLPPEARRVETLRRASLDLIAGFGYELVQPPLIEYVDSLLTRDDAALDLKTFKLTDQLSGRQLGLRADITPQVARIDAHLLNRQGVARLCYAGPVVHTLPDGIMAAREPLQLGAEIYGYAGVAADVEIVELMGECLKLAGIAHVHLDIGHIGLFLALADAAGLQGGAREAVFRTIQQKDAATLAALLADVPADLKAGLLALPNLYGDLQVLEQAERSLPALPGVQSALRELRELSVALAARDITPNFDLAELRSGYYHTGLVFAAYAEGWPNAVARGGRYDHVGEQFGRPRPATGFSLDLKELAWRLPPAAARAAILAPSTFDLQLADAIRQLRAAGETVVVRLGEVVDPEELHANRELVLVDGQWQVRAL</sequence>
<keyword evidence="9" id="KW-0028">Amino-acid biosynthesis</keyword>
<dbReference type="OrthoDB" id="9769617at2"/>
<proteinExistence type="inferred from homology"/>
<feature type="binding site" evidence="10">
    <location>
        <position position="127"/>
    </location>
    <ligand>
        <name>L-histidine</name>
        <dbReference type="ChEBI" id="CHEBI:57595"/>
    </ligand>
</feature>
<dbReference type="GO" id="GO:0005737">
    <property type="term" value="C:cytoplasm"/>
    <property type="evidence" value="ECO:0007669"/>
    <property type="project" value="UniProtKB-SubCell"/>
</dbReference>
<dbReference type="SUPFAM" id="SSF55681">
    <property type="entry name" value="Class II aaRS and biotin synthetases"/>
    <property type="match status" value="1"/>
</dbReference>
<dbReference type="NCBIfam" id="NF008935">
    <property type="entry name" value="PRK12292.1-1"/>
    <property type="match status" value="1"/>
</dbReference>
<comment type="pathway">
    <text evidence="2 9">Amino-acid biosynthesis; L-histidine biosynthesis; L-histidine from 5-phospho-alpha-D-ribose 1-diphosphate: step 1/9.</text>
</comment>
<gene>
    <name evidence="9" type="primary">hisZ</name>
    <name evidence="12" type="ORF">SAMN02745887_00667</name>
</gene>
<dbReference type="GO" id="GO:0000105">
    <property type="term" value="P:L-histidine biosynthetic process"/>
    <property type="evidence" value="ECO:0007669"/>
    <property type="project" value="UniProtKB-UniRule"/>
</dbReference>
<evidence type="ECO:0000256" key="5">
    <source>
        <dbReference type="ARBA" id="ARBA00020397"/>
    </source>
</evidence>